<proteinExistence type="predicted"/>
<evidence type="ECO:0000313" key="2">
    <source>
        <dbReference type="Proteomes" id="UP001575105"/>
    </source>
</evidence>
<evidence type="ECO:0000313" key="1">
    <source>
        <dbReference type="EMBL" id="MFA9479961.1"/>
    </source>
</evidence>
<accession>A0ABV4U8U4</accession>
<reference evidence="1 2" key="1">
    <citation type="submission" date="2024-08" db="EMBL/GenBank/DDBJ databases">
        <title>Whole-genome sequencing of halo(alkali)philic microorganisms from hypersaline lakes.</title>
        <authorList>
            <person name="Sorokin D.Y."/>
            <person name="Merkel A.Y."/>
            <person name="Messina E."/>
            <person name="Yakimov M."/>
        </authorList>
    </citation>
    <scope>NUCLEOTIDE SEQUENCE [LARGE SCALE GENOMIC DNA]</scope>
    <source>
        <strain evidence="1 2">AB-hyl4</strain>
    </source>
</reference>
<dbReference type="EMBL" id="JBGUBD010000013">
    <property type="protein sequence ID" value="MFA9479961.1"/>
    <property type="molecule type" value="Genomic_DNA"/>
</dbReference>
<protein>
    <submittedName>
        <fullName evidence="1">Uncharacterized protein</fullName>
    </submittedName>
</protein>
<dbReference type="Proteomes" id="UP001575105">
    <property type="component" value="Unassembled WGS sequence"/>
</dbReference>
<comment type="caution">
    <text evidence="1">The sequence shown here is derived from an EMBL/GenBank/DDBJ whole genome shotgun (WGS) entry which is preliminary data.</text>
</comment>
<name>A0ABV4U8U4_9BACT</name>
<gene>
    <name evidence="1" type="ORF">ACERK3_16900</name>
</gene>
<organism evidence="1 2">
    <name type="scientific">Natronomicrosphaera hydrolytica</name>
    <dbReference type="NCBI Taxonomy" id="3242702"/>
    <lineage>
        <taxon>Bacteria</taxon>
        <taxon>Pseudomonadati</taxon>
        <taxon>Planctomycetota</taxon>
        <taxon>Phycisphaerae</taxon>
        <taxon>Phycisphaerales</taxon>
        <taxon>Phycisphaeraceae</taxon>
        <taxon>Natronomicrosphaera</taxon>
    </lineage>
</organism>
<dbReference type="RefSeq" id="WP_425346887.1">
    <property type="nucleotide sequence ID" value="NZ_JBGUBD010000013.1"/>
</dbReference>
<keyword evidence="2" id="KW-1185">Reference proteome</keyword>
<sequence>MAGHALAVCPALGSRQQPPGLVNAQRAAVVPAVGADVQPVQMLDGAFSCPAVANHPPAELLERGKVEVEGLGTDPPLYLLIAGLGFHLLILPLIVQPTVGPARLNVGPLHEPAALGHASRSPRHKLRVGFGVALGHQRRLEVGQVIGQQLCLSIAAGVDNAPLEQCLADAGGPRLHRHGYGRVGAFVGLAALYQPAKVSR</sequence>